<name>A0ABD1GYT5_SALDI</name>
<accession>A0ABD1GYT5</accession>
<comment type="caution">
    <text evidence="2">The sequence shown here is derived from an EMBL/GenBank/DDBJ whole genome shotgun (WGS) entry which is preliminary data.</text>
</comment>
<dbReference type="Proteomes" id="UP001567538">
    <property type="component" value="Unassembled WGS sequence"/>
</dbReference>
<feature type="region of interest" description="Disordered" evidence="1">
    <location>
        <begin position="19"/>
        <end position="102"/>
    </location>
</feature>
<gene>
    <name evidence="2" type="ORF">AAHA92_17441</name>
</gene>
<proteinExistence type="predicted"/>
<protein>
    <submittedName>
        <fullName evidence="2">Uncharacterized protein</fullName>
    </submittedName>
</protein>
<keyword evidence="3" id="KW-1185">Reference proteome</keyword>
<reference evidence="2 3" key="1">
    <citation type="submission" date="2024-06" db="EMBL/GenBank/DDBJ databases">
        <title>A chromosome level genome sequence of Diviner's sage (Salvia divinorum).</title>
        <authorList>
            <person name="Ford S.A."/>
            <person name="Ro D.-K."/>
            <person name="Ness R.W."/>
            <person name="Phillips M.A."/>
        </authorList>
    </citation>
    <scope>NUCLEOTIDE SEQUENCE [LARGE SCALE GENOMIC DNA]</scope>
    <source>
        <strain evidence="2">SAF-2024a</strain>
        <tissue evidence="2">Leaf</tissue>
    </source>
</reference>
<sequence>MDMLARQLSQIATSISEIRGNEERIPTTVKMSGKENISSITLQPDEEQVKPKLPLEEEESSGRGGGDKLIKETEEAGDHRRPKEVASEERKETEGKKEVPTTIKENVSVAVENKSVSAAKRSENGRCPSGDPAGRLFMHTPGRDYRKHNRQGRPFLKTAKAIINVFDGTRCLDYYGEKYILSLNGTKKPTDMEDLHSVEDIAPPVYEYSMEELLQ</sequence>
<dbReference type="AlphaFoldDB" id="A0ABD1GYT5"/>
<feature type="compositionally biased region" description="Basic and acidic residues" evidence="1">
    <location>
        <begin position="65"/>
        <end position="99"/>
    </location>
</feature>
<evidence type="ECO:0000313" key="3">
    <source>
        <dbReference type="Proteomes" id="UP001567538"/>
    </source>
</evidence>
<organism evidence="2 3">
    <name type="scientific">Salvia divinorum</name>
    <name type="common">Maria pastora</name>
    <name type="synonym">Diviner's sage</name>
    <dbReference type="NCBI Taxonomy" id="28513"/>
    <lineage>
        <taxon>Eukaryota</taxon>
        <taxon>Viridiplantae</taxon>
        <taxon>Streptophyta</taxon>
        <taxon>Embryophyta</taxon>
        <taxon>Tracheophyta</taxon>
        <taxon>Spermatophyta</taxon>
        <taxon>Magnoliopsida</taxon>
        <taxon>eudicotyledons</taxon>
        <taxon>Gunneridae</taxon>
        <taxon>Pentapetalae</taxon>
        <taxon>asterids</taxon>
        <taxon>lamiids</taxon>
        <taxon>Lamiales</taxon>
        <taxon>Lamiaceae</taxon>
        <taxon>Nepetoideae</taxon>
        <taxon>Mentheae</taxon>
        <taxon>Salviinae</taxon>
        <taxon>Salvia</taxon>
        <taxon>Salvia subgen. Calosphace</taxon>
    </lineage>
</organism>
<dbReference type="EMBL" id="JBEAFC010000007">
    <property type="protein sequence ID" value="KAL1549321.1"/>
    <property type="molecule type" value="Genomic_DNA"/>
</dbReference>
<evidence type="ECO:0000256" key="1">
    <source>
        <dbReference type="SAM" id="MobiDB-lite"/>
    </source>
</evidence>
<evidence type="ECO:0000313" key="2">
    <source>
        <dbReference type="EMBL" id="KAL1549321.1"/>
    </source>
</evidence>